<reference evidence="2" key="1">
    <citation type="submission" date="2022-01" db="EMBL/GenBank/DDBJ databases">
        <authorList>
            <person name="King R."/>
        </authorList>
    </citation>
    <scope>NUCLEOTIDE SEQUENCE</scope>
</reference>
<feature type="region of interest" description="Disordered" evidence="1">
    <location>
        <begin position="17"/>
        <end position="37"/>
    </location>
</feature>
<evidence type="ECO:0000313" key="2">
    <source>
        <dbReference type="EMBL" id="CAH1105983.1"/>
    </source>
</evidence>
<name>A0A9P0CT02_9CUCU</name>
<accession>A0A9P0CT02</accession>
<evidence type="ECO:0008006" key="4">
    <source>
        <dbReference type="Google" id="ProtNLM"/>
    </source>
</evidence>
<organism evidence="2 3">
    <name type="scientific">Psylliodes chrysocephalus</name>
    <dbReference type="NCBI Taxonomy" id="3402493"/>
    <lineage>
        <taxon>Eukaryota</taxon>
        <taxon>Metazoa</taxon>
        <taxon>Ecdysozoa</taxon>
        <taxon>Arthropoda</taxon>
        <taxon>Hexapoda</taxon>
        <taxon>Insecta</taxon>
        <taxon>Pterygota</taxon>
        <taxon>Neoptera</taxon>
        <taxon>Endopterygota</taxon>
        <taxon>Coleoptera</taxon>
        <taxon>Polyphaga</taxon>
        <taxon>Cucujiformia</taxon>
        <taxon>Chrysomeloidea</taxon>
        <taxon>Chrysomelidae</taxon>
        <taxon>Galerucinae</taxon>
        <taxon>Alticini</taxon>
        <taxon>Psylliodes</taxon>
    </lineage>
</organism>
<proteinExistence type="predicted"/>
<feature type="compositionally biased region" description="Basic and acidic residues" evidence="1">
    <location>
        <begin position="27"/>
        <end position="37"/>
    </location>
</feature>
<evidence type="ECO:0000313" key="3">
    <source>
        <dbReference type="Proteomes" id="UP001153636"/>
    </source>
</evidence>
<dbReference type="Proteomes" id="UP001153636">
    <property type="component" value="Chromosome 2"/>
</dbReference>
<dbReference type="AlphaFoldDB" id="A0A9P0CT02"/>
<feature type="compositionally biased region" description="Basic residues" evidence="1">
    <location>
        <begin position="17"/>
        <end position="26"/>
    </location>
</feature>
<protein>
    <recommendedName>
        <fullName evidence="4">Reverse transcriptase</fullName>
    </recommendedName>
</protein>
<dbReference type="EMBL" id="OV651814">
    <property type="protein sequence ID" value="CAH1105983.1"/>
    <property type="molecule type" value="Genomic_DNA"/>
</dbReference>
<keyword evidence="3" id="KW-1185">Reference proteome</keyword>
<dbReference type="OrthoDB" id="6751514at2759"/>
<sequence length="124" mass="14892">MGTGSVMIRIRMKIMKWKTTSNKKKKSEQTSRDRSLIRPPERFNDLIMTAVGEIEKNDYKPSRFKKAITCHQKDKWLEAIQNEMISLKDNTTWEIVDLPKNRKTLPCMWVYKDKSRWYHRTLQS</sequence>
<gene>
    <name evidence="2" type="ORF">PSYICH_LOCUS6806</name>
</gene>
<evidence type="ECO:0000256" key="1">
    <source>
        <dbReference type="SAM" id="MobiDB-lite"/>
    </source>
</evidence>